<reference evidence="1 2" key="1">
    <citation type="journal article" date="2018" name="Front. Plant Sci.">
        <title>Red Clover (Trifolium pratense) and Zigzag Clover (T. medium) - A Picture of Genomic Similarities and Differences.</title>
        <authorList>
            <person name="Dluhosova J."/>
            <person name="Istvanek J."/>
            <person name="Nedelnik J."/>
            <person name="Repkova J."/>
        </authorList>
    </citation>
    <scope>NUCLEOTIDE SEQUENCE [LARGE SCALE GENOMIC DNA]</scope>
    <source>
        <strain evidence="2">cv. 10/8</strain>
        <tissue evidence="1">Leaf</tissue>
    </source>
</reference>
<name>A0A392U0Q9_9FABA</name>
<dbReference type="Proteomes" id="UP000265520">
    <property type="component" value="Unassembled WGS sequence"/>
</dbReference>
<protein>
    <submittedName>
        <fullName evidence="1">Uncharacterized protein</fullName>
    </submittedName>
</protein>
<dbReference type="EMBL" id="LXQA010707097">
    <property type="protein sequence ID" value="MCI67022.1"/>
    <property type="molecule type" value="Genomic_DNA"/>
</dbReference>
<keyword evidence="2" id="KW-1185">Reference proteome</keyword>
<evidence type="ECO:0000313" key="2">
    <source>
        <dbReference type="Proteomes" id="UP000265520"/>
    </source>
</evidence>
<proteinExistence type="predicted"/>
<feature type="non-terminal residue" evidence="1">
    <location>
        <position position="46"/>
    </location>
</feature>
<accession>A0A392U0Q9</accession>
<evidence type="ECO:0000313" key="1">
    <source>
        <dbReference type="EMBL" id="MCI67022.1"/>
    </source>
</evidence>
<sequence>MARCAVHSGMEGILSGVCASRSLRWLDAPLNQADQDEPQAVARRAR</sequence>
<organism evidence="1 2">
    <name type="scientific">Trifolium medium</name>
    <dbReference type="NCBI Taxonomy" id="97028"/>
    <lineage>
        <taxon>Eukaryota</taxon>
        <taxon>Viridiplantae</taxon>
        <taxon>Streptophyta</taxon>
        <taxon>Embryophyta</taxon>
        <taxon>Tracheophyta</taxon>
        <taxon>Spermatophyta</taxon>
        <taxon>Magnoliopsida</taxon>
        <taxon>eudicotyledons</taxon>
        <taxon>Gunneridae</taxon>
        <taxon>Pentapetalae</taxon>
        <taxon>rosids</taxon>
        <taxon>fabids</taxon>
        <taxon>Fabales</taxon>
        <taxon>Fabaceae</taxon>
        <taxon>Papilionoideae</taxon>
        <taxon>50 kb inversion clade</taxon>
        <taxon>NPAAA clade</taxon>
        <taxon>Hologalegina</taxon>
        <taxon>IRL clade</taxon>
        <taxon>Trifolieae</taxon>
        <taxon>Trifolium</taxon>
    </lineage>
</organism>
<comment type="caution">
    <text evidence="1">The sequence shown here is derived from an EMBL/GenBank/DDBJ whole genome shotgun (WGS) entry which is preliminary data.</text>
</comment>
<dbReference type="AlphaFoldDB" id="A0A392U0Q9"/>